<proteinExistence type="inferred from homology"/>
<keyword evidence="4" id="KW-0804">Transcription</keyword>
<evidence type="ECO:0000313" key="7">
    <source>
        <dbReference type="Proteomes" id="UP000705867"/>
    </source>
</evidence>
<keyword evidence="3" id="KW-0238">DNA-binding</keyword>
<comment type="caution">
    <text evidence="6">The sequence shown here is derived from an EMBL/GenBank/DDBJ whole genome shotgun (WGS) entry which is preliminary data.</text>
</comment>
<accession>A0A953LWY5</accession>
<dbReference type="SUPFAM" id="SSF53850">
    <property type="entry name" value="Periplasmic binding protein-like II"/>
    <property type="match status" value="1"/>
</dbReference>
<dbReference type="AlphaFoldDB" id="A0A953LWY5"/>
<dbReference type="Pfam" id="PF03466">
    <property type="entry name" value="LysR_substrate"/>
    <property type="match status" value="1"/>
</dbReference>
<dbReference type="PANTHER" id="PTHR30126:SF40">
    <property type="entry name" value="HTH-TYPE TRANSCRIPTIONAL REGULATOR GLTR"/>
    <property type="match status" value="1"/>
</dbReference>
<dbReference type="InterPro" id="IPR036388">
    <property type="entry name" value="WH-like_DNA-bd_sf"/>
</dbReference>
<gene>
    <name evidence="6" type="ORF">K8I29_09475</name>
</gene>
<dbReference type="Proteomes" id="UP000705867">
    <property type="component" value="Unassembled WGS sequence"/>
</dbReference>
<dbReference type="PRINTS" id="PR00039">
    <property type="entry name" value="HTHLYSR"/>
</dbReference>
<reference evidence="6" key="2">
    <citation type="submission" date="2021-08" db="EMBL/GenBank/DDBJ databases">
        <authorList>
            <person name="Dalcin Martins P."/>
        </authorList>
    </citation>
    <scope>NUCLEOTIDE SEQUENCE</scope>
    <source>
        <strain evidence="6">MAG_39</strain>
    </source>
</reference>
<dbReference type="Pfam" id="PF00126">
    <property type="entry name" value="HTH_1"/>
    <property type="match status" value="1"/>
</dbReference>
<dbReference type="EMBL" id="JAIOIV010000076">
    <property type="protein sequence ID" value="MBZ0156421.1"/>
    <property type="molecule type" value="Genomic_DNA"/>
</dbReference>
<evidence type="ECO:0000256" key="3">
    <source>
        <dbReference type="ARBA" id="ARBA00023125"/>
    </source>
</evidence>
<evidence type="ECO:0000256" key="2">
    <source>
        <dbReference type="ARBA" id="ARBA00023015"/>
    </source>
</evidence>
<dbReference type="SUPFAM" id="SSF46785">
    <property type="entry name" value="Winged helix' DNA-binding domain"/>
    <property type="match status" value="1"/>
</dbReference>
<dbReference type="FunFam" id="1.10.10.10:FF:000001">
    <property type="entry name" value="LysR family transcriptional regulator"/>
    <property type="match status" value="1"/>
</dbReference>
<dbReference type="GO" id="GO:0000976">
    <property type="term" value="F:transcription cis-regulatory region binding"/>
    <property type="evidence" value="ECO:0007669"/>
    <property type="project" value="TreeGrafter"/>
</dbReference>
<evidence type="ECO:0000313" key="6">
    <source>
        <dbReference type="EMBL" id="MBZ0156421.1"/>
    </source>
</evidence>
<name>A0A953LWY5_9BACT</name>
<feature type="domain" description="HTH lysR-type" evidence="5">
    <location>
        <begin position="1"/>
        <end position="58"/>
    </location>
</feature>
<comment type="similarity">
    <text evidence="1">Belongs to the LysR transcriptional regulatory family.</text>
</comment>
<dbReference type="Gene3D" id="3.40.190.290">
    <property type="match status" value="1"/>
</dbReference>
<dbReference type="InterPro" id="IPR000847">
    <property type="entry name" value="LysR_HTH_N"/>
</dbReference>
<organism evidence="6 7">
    <name type="scientific">Candidatus Nitrobium versatile</name>
    <dbReference type="NCBI Taxonomy" id="2884831"/>
    <lineage>
        <taxon>Bacteria</taxon>
        <taxon>Pseudomonadati</taxon>
        <taxon>Nitrospirota</taxon>
        <taxon>Nitrospiria</taxon>
        <taxon>Nitrospirales</taxon>
        <taxon>Nitrospiraceae</taxon>
        <taxon>Candidatus Nitrobium</taxon>
    </lineage>
</organism>
<evidence type="ECO:0000259" key="5">
    <source>
        <dbReference type="PROSITE" id="PS50931"/>
    </source>
</evidence>
<evidence type="ECO:0000256" key="1">
    <source>
        <dbReference type="ARBA" id="ARBA00009437"/>
    </source>
</evidence>
<dbReference type="PANTHER" id="PTHR30126">
    <property type="entry name" value="HTH-TYPE TRANSCRIPTIONAL REGULATOR"/>
    <property type="match status" value="1"/>
</dbReference>
<dbReference type="GO" id="GO:0003700">
    <property type="term" value="F:DNA-binding transcription factor activity"/>
    <property type="evidence" value="ECO:0007669"/>
    <property type="project" value="InterPro"/>
</dbReference>
<dbReference type="PROSITE" id="PS50931">
    <property type="entry name" value="HTH_LYSR"/>
    <property type="match status" value="1"/>
</dbReference>
<dbReference type="InterPro" id="IPR005119">
    <property type="entry name" value="LysR_subst-bd"/>
</dbReference>
<dbReference type="InterPro" id="IPR036390">
    <property type="entry name" value="WH_DNA-bd_sf"/>
</dbReference>
<protein>
    <submittedName>
        <fullName evidence="6">LysR family transcriptional regulator</fullName>
    </submittedName>
</protein>
<evidence type="ECO:0000256" key="4">
    <source>
        <dbReference type="ARBA" id="ARBA00023163"/>
    </source>
</evidence>
<sequence>MEDHRLKAFCLIVESRSFSKAADAVFLTQSAMSHLVKSLEDELGVKLLYRRGREVRPTPAGELLYRHARQLLDHYRKMGGDMDDLVGRVQGPLSIGATATAAAYLLPEVFYGFSKQYAGVVLQVKVESSEKIVQDLREGRIEVGIVEGDAKDFPFHAVGIAGDEIVPIVSDDHPLAGSESASVGDLASHALILPEAGSASREFLDDFFRKAGIPPEEVKVRMTAGSPELIIQMVQSGIGISFLSKWSVFRAVKEGTIRILQVSGAKLVRDFCMVSVEEVPITAAARAFTAFVRGYRFFMPF</sequence>
<dbReference type="Gene3D" id="1.10.10.10">
    <property type="entry name" value="Winged helix-like DNA-binding domain superfamily/Winged helix DNA-binding domain"/>
    <property type="match status" value="1"/>
</dbReference>
<reference evidence="6" key="1">
    <citation type="journal article" date="2021" name="bioRxiv">
        <title>Unraveling nitrogen, sulfur and carbon metabolic pathways and microbial community transcriptional responses to substrate deprivation and toxicity stresses in a bioreactor mimicking anoxic brackish coastal sediment conditions.</title>
        <authorList>
            <person name="Martins P.D."/>
            <person name="Echeveste M.J."/>
            <person name="Arshad A."/>
            <person name="Kurth J."/>
            <person name="Ouboter H."/>
            <person name="Jetten M.S.M."/>
            <person name="Welte C.U."/>
        </authorList>
    </citation>
    <scope>NUCLEOTIDE SEQUENCE</scope>
    <source>
        <strain evidence="6">MAG_39</strain>
    </source>
</reference>
<keyword evidence="2" id="KW-0805">Transcription regulation</keyword>